<accession>A0ABT9V216</accession>
<dbReference type="RefSeq" id="WP_307149517.1">
    <property type="nucleotide sequence ID" value="NZ_JAUSTU010000004.1"/>
</dbReference>
<keyword evidence="2" id="KW-1185">Reference proteome</keyword>
<comment type="caution">
    <text evidence="1">The sequence shown here is derived from an EMBL/GenBank/DDBJ whole genome shotgun (WGS) entry which is preliminary data.</text>
</comment>
<protein>
    <recommendedName>
        <fullName evidence="3">Phage protein</fullName>
    </recommendedName>
</protein>
<dbReference type="Proteomes" id="UP001231362">
    <property type="component" value="Unassembled WGS sequence"/>
</dbReference>
<gene>
    <name evidence="1" type="ORF">J2S07_001241</name>
</gene>
<evidence type="ECO:0000313" key="2">
    <source>
        <dbReference type="Proteomes" id="UP001231362"/>
    </source>
</evidence>
<reference evidence="1 2" key="1">
    <citation type="submission" date="2023-07" db="EMBL/GenBank/DDBJ databases">
        <title>Genomic Encyclopedia of Type Strains, Phase IV (KMG-IV): sequencing the most valuable type-strain genomes for metagenomic binning, comparative biology and taxonomic classification.</title>
        <authorList>
            <person name="Goeker M."/>
        </authorList>
    </citation>
    <scope>NUCLEOTIDE SEQUENCE [LARGE SCALE GENOMIC DNA]</scope>
    <source>
        <strain evidence="1 2">DSM 23948</strain>
    </source>
</reference>
<evidence type="ECO:0008006" key="3">
    <source>
        <dbReference type="Google" id="ProtNLM"/>
    </source>
</evidence>
<name>A0ABT9V216_9BACL</name>
<dbReference type="EMBL" id="JAUSTU010000004">
    <property type="protein sequence ID" value="MDQ0154937.1"/>
    <property type="molecule type" value="Genomic_DNA"/>
</dbReference>
<organism evidence="1 2">
    <name type="scientific">Anoxybacillus andreesenii</name>
    <dbReference type="NCBI Taxonomy" id="1325932"/>
    <lineage>
        <taxon>Bacteria</taxon>
        <taxon>Bacillati</taxon>
        <taxon>Bacillota</taxon>
        <taxon>Bacilli</taxon>
        <taxon>Bacillales</taxon>
        <taxon>Anoxybacillaceae</taxon>
        <taxon>Anoxybacillus</taxon>
    </lineage>
</organism>
<proteinExistence type="predicted"/>
<evidence type="ECO:0000313" key="1">
    <source>
        <dbReference type="EMBL" id="MDQ0154937.1"/>
    </source>
</evidence>
<sequence>MAIVTNLSHCQPYFKAYCAEHGLTDGDEWKTWEYMAWISRKWEDYRRLRGKGRYDSIMESERLEFEEMYIKKLTAE</sequence>